<feature type="region of interest" description="Disordered" evidence="1">
    <location>
        <begin position="902"/>
        <end position="941"/>
    </location>
</feature>
<dbReference type="InterPro" id="IPR011989">
    <property type="entry name" value="ARM-like"/>
</dbReference>
<feature type="compositionally biased region" description="Polar residues" evidence="1">
    <location>
        <begin position="761"/>
        <end position="778"/>
    </location>
</feature>
<feature type="compositionally biased region" description="Polar residues" evidence="1">
    <location>
        <begin position="932"/>
        <end position="941"/>
    </location>
</feature>
<proteinExistence type="predicted"/>
<dbReference type="Gene3D" id="1.25.10.10">
    <property type="entry name" value="Leucine-rich Repeat Variant"/>
    <property type="match status" value="1"/>
</dbReference>
<dbReference type="SUPFAM" id="SSF48371">
    <property type="entry name" value="ARM repeat"/>
    <property type="match status" value="1"/>
</dbReference>
<gene>
    <name evidence="2" type="ORF">GSMUA_227610.1</name>
</gene>
<dbReference type="InterPro" id="IPR016024">
    <property type="entry name" value="ARM-type_fold"/>
</dbReference>
<dbReference type="Pfam" id="PF12422">
    <property type="entry name" value="Condensin2nSMC"/>
    <property type="match status" value="1"/>
</dbReference>
<feature type="region of interest" description="Disordered" evidence="1">
    <location>
        <begin position="757"/>
        <end position="780"/>
    </location>
</feature>
<dbReference type="AlphaFoldDB" id="A0A8D7EZ98"/>
<dbReference type="PANTHER" id="PTHR16199">
    <property type="entry name" value="CONDENSIN-2 COMPLEX SUBUNIT G2"/>
    <property type="match status" value="1"/>
</dbReference>
<organism evidence="2">
    <name type="scientific">Musa acuminata subsp. malaccensis</name>
    <name type="common">Wild banana</name>
    <name type="synonym">Musa malaccensis</name>
    <dbReference type="NCBI Taxonomy" id="214687"/>
    <lineage>
        <taxon>Eukaryota</taxon>
        <taxon>Viridiplantae</taxon>
        <taxon>Streptophyta</taxon>
        <taxon>Embryophyta</taxon>
        <taxon>Tracheophyta</taxon>
        <taxon>Spermatophyta</taxon>
        <taxon>Magnoliopsida</taxon>
        <taxon>Liliopsida</taxon>
        <taxon>Zingiberales</taxon>
        <taxon>Musaceae</taxon>
        <taxon>Musa</taxon>
    </lineage>
</organism>
<dbReference type="InterPro" id="IPR024741">
    <property type="entry name" value="Condensin2_G2"/>
</dbReference>
<evidence type="ECO:0000256" key="1">
    <source>
        <dbReference type="SAM" id="MobiDB-lite"/>
    </source>
</evidence>
<dbReference type="GO" id="GO:0005634">
    <property type="term" value="C:nucleus"/>
    <property type="evidence" value="ECO:0007669"/>
    <property type="project" value="InterPro"/>
</dbReference>
<protein>
    <submittedName>
        <fullName evidence="2">(wild Malaysian banana) hypothetical protein</fullName>
    </submittedName>
</protein>
<feature type="region of interest" description="Disordered" evidence="1">
    <location>
        <begin position="80"/>
        <end position="116"/>
    </location>
</feature>
<reference evidence="2" key="1">
    <citation type="submission" date="2021-03" db="EMBL/GenBank/DDBJ databases">
        <authorList>
            <consortium name="Genoscope - CEA"/>
            <person name="William W."/>
        </authorList>
    </citation>
    <scope>NUCLEOTIDE SEQUENCE</scope>
    <source>
        <strain evidence="2">Doubled-haploid Pahang</strain>
    </source>
</reference>
<dbReference type="EMBL" id="HG996474">
    <property type="protein sequence ID" value="CAG1834656.1"/>
    <property type="molecule type" value="Genomic_DNA"/>
</dbReference>
<dbReference type="PANTHER" id="PTHR16199:SF4">
    <property type="entry name" value="CONDENSIN-2 COMPLEX SUBUNIT G2"/>
    <property type="match status" value="1"/>
</dbReference>
<accession>A0A8D7EZ98</accession>
<name>A0A8D7EZ98_MUSAM</name>
<sequence>MEKRLRSSTTSSSADEILSSAVSLAATKTGKSSLRSLIFSLPASADLVTSLPPALHLSISRSLDAFKNSLRACSSASAAALGRSSRSPPTKRSRQSSRAQTPEAAGAEGSDNPISPETLDHLRNLKAYAFVAHLCVSHPNNLFAPSVLLPSVRSLHDGLVLYEWDPALLSQVASLCEEWWKANLPGRENLVSQSLPFLLSSSLTEGKKADVRRVYALREAFLLFDYVDESIEDMKTLLVRCVITPVYLKMDEGRKFVAFMLGLNGQLMKESLVLMKSQIPFGRKSVLEAYADILFRSWKGSEESLREEIEDGFLQGLIEGAIHASSKLLAASVRRVLGGFIEQRMTVGVEKLLLRLVEPVLFRSLQVANSNVRQNALHLLLDVFPLEDPDATNEVKDSLLNKQFFLLEKLLLDDCPEVRSVAVEGSCRILHLFWEIIPSSTITKFLAKIVDSMSIDICYEVRMSSINGIIYLLQNPQSHEVMKVLLPRLGSLFSDPVLSVRVSVVDLLLAVRDLRTIQFNKVVSLNDLLSSLANDHPRVASKITKLLIPSYFPSKLAIKEACSRCLALIRRSPDAGARFCEFALSQGSSPRSLMELARVCVTLALSPKGLGVEQIDGLVVASSNICQCLSSELSVKRALSELLSAKKLKHLLTAATSERAQTAILSIASVVPTENLGGIYDSCMVIIRNSTGLSDNVERQGVVKAAQKLIFSCGWFDEMFKELANILQDTASIFRVRFGLGSTQQILQTSKKKKARLPMKISSTDQVTGKRSQDPGTSSDDKDFAIAAAAAWQVKSLLASETTRNAVLKSSISEMAFSALGVISEVCIQQCMELKQLDMEPLMAYTTFAISMSSQNVGSTTTNDVGGVKDNDFHQKRSSVEETLDHALDHIVNCADKIFSEHASGKPNQNSKYGVETSQRRKSKRKEAQEGIPNSTEGSDQVASFEVKRIENMVKLHMAIMKFVVDAETIRHTNQNHRRYLKFASDHIRHIVSVLKRHQHQKSSNQEEVLKDKQDESFKDIITYLKSSFSYAAKLLHLVLKCSNESSAPSPEAFYLANDLLDLITSVEMYVGSRHASNVVSVAKSWLPTLILGLGCNQLMMSEKESNLELADLVEAKFPVWLSVLGKIELHRDGDLSQYDDDQTPKLPTSAFENLIEMLLILLNKGSPRILDAVGVVILAGLEVALKRADFSLVFGLVHFTCMKMLGNESAPLEELELTSCSLQKIYQWIEQDLRDHHINKDGRHQLESAHSLIQSLL</sequence>
<evidence type="ECO:0000313" key="2">
    <source>
        <dbReference type="EMBL" id="CAG1834656.1"/>
    </source>
</evidence>